<name>A0ABQ9FGW4_TEGGR</name>
<evidence type="ECO:0000256" key="4">
    <source>
        <dbReference type="PROSITE-ProRule" id="PRU00401"/>
    </source>
</evidence>
<evidence type="ECO:0000313" key="7">
    <source>
        <dbReference type="Proteomes" id="UP001217089"/>
    </source>
</evidence>
<keyword evidence="2" id="KW-0677">Repeat</keyword>
<dbReference type="EMBL" id="JARBDR010000321">
    <property type="protein sequence ID" value="KAJ8316563.1"/>
    <property type="molecule type" value="Genomic_DNA"/>
</dbReference>
<evidence type="ECO:0000313" key="6">
    <source>
        <dbReference type="EMBL" id="KAJ8316563.1"/>
    </source>
</evidence>
<dbReference type="PANTHER" id="PTHR12751">
    <property type="entry name" value="PHOSPHATASE AND ACTIN REGULATOR PHACTR"/>
    <property type="match status" value="1"/>
</dbReference>
<sequence>MGSGCLCKEAVKEQNEEKISRSVTVETSETAATKQAPPILTTARPVCIPVQHTPPVVHHKPPSPKVVVMEKPKPQTIVTNSHISHPHHPPSEYDDDEDDDSSTSGSSSDEDTRDIPEDQNELVNGSSSVSSSQPFEQFPASEPDLTKVPKKSALKTKTLTDSPTLSSCKESNKKTSHVDFSHADILTTPSTPPPPYHGTQHIPVTSELPKPSPLATPNPSSIAKPKLRAGFVFQPLSSLNSSTSSTSSSSEANKENVPIPVSMPVVPPTTKSFTNTDNTTSSSNQQQQQRVYRNGPEDESVAIEYDVILISAYIVPPTSIQESLAKNMLKNKSGALAARVARQDSLARFLSNRPSRKELVDKNIIPARTEEETHNIRNAIGTKLIRYV</sequence>
<feature type="compositionally biased region" description="Basic and acidic residues" evidence="5">
    <location>
        <begin position="9"/>
        <end position="20"/>
    </location>
</feature>
<feature type="region of interest" description="Disordered" evidence="5">
    <location>
        <begin position="52"/>
        <end position="223"/>
    </location>
</feature>
<reference evidence="6 7" key="1">
    <citation type="submission" date="2022-12" db="EMBL/GenBank/DDBJ databases">
        <title>Chromosome-level genome of Tegillarca granosa.</title>
        <authorList>
            <person name="Kim J."/>
        </authorList>
    </citation>
    <scope>NUCLEOTIDE SEQUENCE [LARGE SCALE GENOMIC DNA]</scope>
    <source>
        <strain evidence="6">Teg-2019</strain>
        <tissue evidence="6">Adductor muscle</tissue>
    </source>
</reference>
<proteinExistence type="inferred from homology"/>
<dbReference type="InterPro" id="IPR004018">
    <property type="entry name" value="RPEL_repeat"/>
</dbReference>
<feature type="region of interest" description="Disordered" evidence="5">
    <location>
        <begin position="238"/>
        <end position="296"/>
    </location>
</feature>
<dbReference type="Gene3D" id="6.10.140.1750">
    <property type="match status" value="1"/>
</dbReference>
<accession>A0ABQ9FGW4</accession>
<feature type="compositionally biased region" description="Basic and acidic residues" evidence="5">
    <location>
        <begin position="170"/>
        <end position="182"/>
    </location>
</feature>
<protein>
    <submittedName>
        <fullName evidence="6">Uncharacterized protein</fullName>
    </submittedName>
</protein>
<dbReference type="PROSITE" id="PS51073">
    <property type="entry name" value="RPEL"/>
    <property type="match status" value="1"/>
</dbReference>
<organism evidence="6 7">
    <name type="scientific">Tegillarca granosa</name>
    <name type="common">Malaysian cockle</name>
    <name type="synonym">Anadara granosa</name>
    <dbReference type="NCBI Taxonomy" id="220873"/>
    <lineage>
        <taxon>Eukaryota</taxon>
        <taxon>Metazoa</taxon>
        <taxon>Spiralia</taxon>
        <taxon>Lophotrochozoa</taxon>
        <taxon>Mollusca</taxon>
        <taxon>Bivalvia</taxon>
        <taxon>Autobranchia</taxon>
        <taxon>Pteriomorphia</taxon>
        <taxon>Arcoida</taxon>
        <taxon>Arcoidea</taxon>
        <taxon>Arcidae</taxon>
        <taxon>Tegillarca</taxon>
    </lineage>
</organism>
<keyword evidence="3" id="KW-0009">Actin-binding</keyword>
<dbReference type="Proteomes" id="UP001217089">
    <property type="component" value="Unassembled WGS sequence"/>
</dbReference>
<evidence type="ECO:0000256" key="5">
    <source>
        <dbReference type="SAM" id="MobiDB-lite"/>
    </source>
</evidence>
<feature type="repeat" description="RPEL" evidence="4">
    <location>
        <begin position="344"/>
        <end position="369"/>
    </location>
</feature>
<comment type="similarity">
    <text evidence="1">Belongs to the phosphatase and actin regulator family.</text>
</comment>
<dbReference type="PANTHER" id="PTHR12751:SF18">
    <property type="entry name" value="PHOSPHATASE AND ACTIN REGULATOR 1"/>
    <property type="match status" value="1"/>
</dbReference>
<keyword evidence="7" id="KW-1185">Reference proteome</keyword>
<feature type="compositionally biased region" description="Polar residues" evidence="5">
    <location>
        <begin position="155"/>
        <end position="169"/>
    </location>
</feature>
<comment type="caution">
    <text evidence="6">The sequence shown here is derived from an EMBL/GenBank/DDBJ whole genome shotgun (WGS) entry which is preliminary data.</text>
</comment>
<feature type="compositionally biased region" description="Acidic residues" evidence="5">
    <location>
        <begin position="108"/>
        <end position="120"/>
    </location>
</feature>
<feature type="compositionally biased region" description="Low complexity" evidence="5">
    <location>
        <begin position="257"/>
        <end position="289"/>
    </location>
</feature>
<dbReference type="Pfam" id="PF02755">
    <property type="entry name" value="RPEL"/>
    <property type="match status" value="1"/>
</dbReference>
<gene>
    <name evidence="6" type="ORF">KUTeg_005885</name>
</gene>
<feature type="compositionally biased region" description="Acidic residues" evidence="5">
    <location>
        <begin position="92"/>
        <end position="101"/>
    </location>
</feature>
<evidence type="ECO:0000256" key="3">
    <source>
        <dbReference type="ARBA" id="ARBA00023203"/>
    </source>
</evidence>
<feature type="compositionally biased region" description="Polar residues" evidence="5">
    <location>
        <begin position="21"/>
        <end position="33"/>
    </location>
</feature>
<feature type="compositionally biased region" description="Low complexity" evidence="5">
    <location>
        <begin position="238"/>
        <end position="250"/>
    </location>
</feature>
<evidence type="ECO:0000256" key="1">
    <source>
        <dbReference type="ARBA" id="ARBA00009795"/>
    </source>
</evidence>
<feature type="region of interest" description="Disordered" evidence="5">
    <location>
        <begin position="1"/>
        <end position="40"/>
    </location>
</feature>
<evidence type="ECO:0000256" key="2">
    <source>
        <dbReference type="ARBA" id="ARBA00022737"/>
    </source>
</evidence>
<dbReference type="SMART" id="SM00707">
    <property type="entry name" value="RPEL"/>
    <property type="match status" value="1"/>
</dbReference>